<dbReference type="SUPFAM" id="SSF56112">
    <property type="entry name" value="Protein kinase-like (PK-like)"/>
    <property type="match status" value="1"/>
</dbReference>
<feature type="non-terminal residue" evidence="9">
    <location>
        <position position="508"/>
    </location>
</feature>
<evidence type="ECO:0000256" key="2">
    <source>
        <dbReference type="ARBA" id="ARBA00022679"/>
    </source>
</evidence>
<keyword evidence="5 6" id="KW-0067">ATP-binding</keyword>
<dbReference type="PROSITE" id="PS50011">
    <property type="entry name" value="PROTEIN_KINASE_DOM"/>
    <property type="match status" value="1"/>
</dbReference>
<dbReference type="PROSITE" id="PS00107">
    <property type="entry name" value="PROTEIN_KINASE_ATP"/>
    <property type="match status" value="1"/>
</dbReference>
<dbReference type="VEuPathDB" id="TriTrypDB:LpyrH10_04_2910"/>
<accession>X2C4Z4</accession>
<evidence type="ECO:0000256" key="3">
    <source>
        <dbReference type="ARBA" id="ARBA00022741"/>
    </source>
</evidence>
<evidence type="ECO:0000256" key="1">
    <source>
        <dbReference type="ARBA" id="ARBA00022527"/>
    </source>
</evidence>
<comment type="catalytic activity">
    <reaction evidence="7">
        <text>L-threonyl-[protein] + ATP = O-phospho-L-threonyl-[protein] + ADP + H(+)</text>
        <dbReference type="Rhea" id="RHEA:46608"/>
        <dbReference type="Rhea" id="RHEA-COMP:11060"/>
        <dbReference type="Rhea" id="RHEA-COMP:11605"/>
        <dbReference type="ChEBI" id="CHEBI:15378"/>
        <dbReference type="ChEBI" id="CHEBI:30013"/>
        <dbReference type="ChEBI" id="CHEBI:30616"/>
        <dbReference type="ChEBI" id="CHEBI:61977"/>
        <dbReference type="ChEBI" id="CHEBI:456216"/>
        <dbReference type="EC" id="2.7.11.24"/>
    </reaction>
</comment>
<evidence type="ECO:0000256" key="5">
    <source>
        <dbReference type="ARBA" id="ARBA00022840"/>
    </source>
</evidence>
<feature type="binding site" evidence="6">
    <location>
        <position position="156"/>
    </location>
    <ligand>
        <name>ATP</name>
        <dbReference type="ChEBI" id="CHEBI:30616"/>
    </ligand>
</feature>
<feature type="domain" description="Protein kinase" evidence="8">
    <location>
        <begin position="126"/>
        <end position="454"/>
    </location>
</feature>
<keyword evidence="7" id="KW-0460">Magnesium</keyword>
<protein>
    <recommendedName>
        <fullName evidence="7">Mitogen-activated protein kinase</fullName>
        <ecNumber evidence="7">2.7.11.24</ecNumber>
    </recommendedName>
</protein>
<dbReference type="InterPro" id="IPR011009">
    <property type="entry name" value="Kinase-like_dom_sf"/>
</dbReference>
<dbReference type="Gene3D" id="1.10.510.10">
    <property type="entry name" value="Transferase(Phosphotransferase) domain 1"/>
    <property type="match status" value="2"/>
</dbReference>
<proteinExistence type="inferred from homology"/>
<dbReference type="GO" id="GO:0004707">
    <property type="term" value="F:MAP kinase activity"/>
    <property type="evidence" value="ECO:0007669"/>
    <property type="project" value="UniProtKB-EC"/>
</dbReference>
<keyword evidence="4 7" id="KW-0418">Kinase</keyword>
<name>X2C4Z4_LEPPY</name>
<keyword evidence="1 7" id="KW-0723">Serine/threonine-protein kinase</keyword>
<keyword evidence="3 6" id="KW-0547">Nucleotide-binding</keyword>
<dbReference type="Pfam" id="PF00069">
    <property type="entry name" value="Pkinase"/>
    <property type="match status" value="1"/>
</dbReference>
<dbReference type="PROSITE" id="PS01351">
    <property type="entry name" value="MAPK"/>
    <property type="match status" value="1"/>
</dbReference>
<dbReference type="Gene3D" id="3.30.200.20">
    <property type="entry name" value="Phosphorylase Kinase, domain 1"/>
    <property type="match status" value="2"/>
</dbReference>
<dbReference type="SMART" id="SM00220">
    <property type="entry name" value="S_TKc"/>
    <property type="match status" value="1"/>
</dbReference>
<evidence type="ECO:0000259" key="8">
    <source>
        <dbReference type="PROSITE" id="PS50011"/>
    </source>
</evidence>
<comment type="similarity">
    <text evidence="7">Belongs to the protein kinase superfamily. Ser/Thr protein kinase family. MAP kinase subfamily.</text>
</comment>
<evidence type="ECO:0000256" key="7">
    <source>
        <dbReference type="RuleBase" id="RU361165"/>
    </source>
</evidence>
<dbReference type="InterPro" id="IPR017441">
    <property type="entry name" value="Protein_kinase_ATP_BS"/>
</dbReference>
<evidence type="ECO:0000256" key="4">
    <source>
        <dbReference type="ARBA" id="ARBA00022777"/>
    </source>
</evidence>
<dbReference type="GO" id="GO:0005524">
    <property type="term" value="F:ATP binding"/>
    <property type="evidence" value="ECO:0007669"/>
    <property type="project" value="UniProtKB-UniRule"/>
</dbReference>
<dbReference type="AlphaFoldDB" id="X2C4Z4"/>
<dbReference type="InterPro" id="IPR050117">
    <property type="entry name" value="MAPK"/>
</dbReference>
<evidence type="ECO:0000313" key="9">
    <source>
        <dbReference type="EMBL" id="AGG11658.1"/>
    </source>
</evidence>
<comment type="activity regulation">
    <text evidence="7">Activated by threonine and tyrosine phosphorylation.</text>
</comment>
<organism evidence="9">
    <name type="scientific">Leptomonas pyrrhocoris</name>
    <name type="common">Firebug parasite</name>
    <dbReference type="NCBI Taxonomy" id="157538"/>
    <lineage>
        <taxon>Eukaryota</taxon>
        <taxon>Discoba</taxon>
        <taxon>Euglenozoa</taxon>
        <taxon>Kinetoplastea</taxon>
        <taxon>Metakinetoplastina</taxon>
        <taxon>Trypanosomatida</taxon>
        <taxon>Trypanosomatidae</taxon>
        <taxon>Leishmaniinae</taxon>
        <taxon>Leptomonas</taxon>
    </lineage>
</organism>
<reference evidence="9" key="1">
    <citation type="journal article" date="2013" name="Curr. Biol.">
        <title>Paratrypanosoma is a novel early-branching trypanosomatid.</title>
        <authorList>
            <person name="Flegontov P."/>
            <person name="Votypka J."/>
            <person name="Skalicky T."/>
            <person name="Logacheva M.D."/>
            <person name="Penin A.A."/>
            <person name="Tanifuji G."/>
            <person name="Onodera N.T."/>
            <person name="Kondrashov A.S."/>
            <person name="Volf P."/>
            <person name="Archibald J.M."/>
            <person name="Lukes J."/>
        </authorList>
    </citation>
    <scope>NUCLEOTIDE SEQUENCE</scope>
    <source>
        <strain evidence="9">H10</strain>
    </source>
</reference>
<keyword evidence="2 7" id="KW-0808">Transferase</keyword>
<dbReference type="FunFam" id="1.10.510.10:FF:000624">
    <property type="entry name" value="Mitogen-activated protein kinase"/>
    <property type="match status" value="1"/>
</dbReference>
<dbReference type="EMBL" id="KC543646">
    <property type="protein sequence ID" value="AGG11658.1"/>
    <property type="molecule type" value="Genomic_DNA"/>
</dbReference>
<dbReference type="PROSITE" id="PS00108">
    <property type="entry name" value="PROTEIN_KINASE_ST"/>
    <property type="match status" value="1"/>
</dbReference>
<dbReference type="FunFam" id="3.30.200.20:FF:000046">
    <property type="entry name" value="Mitogen-activated protein kinase"/>
    <property type="match status" value="1"/>
</dbReference>
<dbReference type="InterPro" id="IPR003527">
    <property type="entry name" value="MAP_kinase_CS"/>
</dbReference>
<dbReference type="InterPro" id="IPR000719">
    <property type="entry name" value="Prot_kinase_dom"/>
</dbReference>
<evidence type="ECO:0000256" key="6">
    <source>
        <dbReference type="PROSITE-ProRule" id="PRU10141"/>
    </source>
</evidence>
<dbReference type="PANTHER" id="PTHR24055">
    <property type="entry name" value="MITOGEN-ACTIVATED PROTEIN KINASE"/>
    <property type="match status" value="1"/>
</dbReference>
<dbReference type="EC" id="2.7.11.24" evidence="7"/>
<sequence length="508" mass="57299">MFFVALSFTHRRRVRGPFSRNSSSSFLFSLCSPHRRKSSRKRAYAADRSASAFSYLFSPLLTDQYIFVILVLSQVGNPPPPVFFSFNGSSLSFKMMLTKVEGPNAAGNKVYVFGVDAYTLEVPQRYNVQYFVGRGAYGFVCSAVDEVTNESVAIKKVTHLFDDAVDAKRVLREVKLLSFLHHPNILSLKDLFKAPDPVETYTELYVVTDLMESDMDATLRSPRVKLAAGHGQFFTLQLLCALQYAHSAHVLHRDLKPGNLLTDAECNLKLGDFGLARGIGADDTMTQYVFTRWYRPPELLLVCKHCSYSADMWAVGCLAAEMFTGKPLFPGKDYINQINLIVELLGVPDLEHDLPPSTSKEAVHYLASLPHSGGKKLEEFVPELRTRFDEASFFDGFDTELEEEIVAEGGTVARAQPRPPQDYYDEFVDFVFGLLRYNPEQRRTAKESIAHAWLKDVRGPQETIGGCEAEQVYKWDEEGEAFTIPQLRHMFIDEIEKFAAAKRQRGGQ</sequence>
<comment type="cofactor">
    <cofactor evidence="7">
        <name>Mg(2+)</name>
        <dbReference type="ChEBI" id="CHEBI:18420"/>
    </cofactor>
</comment>
<dbReference type="InterPro" id="IPR008271">
    <property type="entry name" value="Ser/Thr_kinase_AS"/>
</dbReference>
<dbReference type="CDD" id="cd07834">
    <property type="entry name" value="STKc_MAPK"/>
    <property type="match status" value="1"/>
</dbReference>